<keyword evidence="5 13" id="KW-1133">Transmembrane helix</keyword>
<dbReference type="PRINTS" id="PR00081">
    <property type="entry name" value="GDHRDH"/>
</dbReference>
<keyword evidence="8 13" id="KW-0472">Membrane</keyword>
<organism evidence="14 15">
    <name type="scientific">Cloeon dipterum</name>
    <dbReference type="NCBI Taxonomy" id="197152"/>
    <lineage>
        <taxon>Eukaryota</taxon>
        <taxon>Metazoa</taxon>
        <taxon>Ecdysozoa</taxon>
        <taxon>Arthropoda</taxon>
        <taxon>Hexapoda</taxon>
        <taxon>Insecta</taxon>
        <taxon>Pterygota</taxon>
        <taxon>Palaeoptera</taxon>
        <taxon>Ephemeroptera</taxon>
        <taxon>Pisciforma</taxon>
        <taxon>Baetidae</taxon>
        <taxon>Cloeon</taxon>
    </lineage>
</organism>
<dbReference type="InterPro" id="IPR036291">
    <property type="entry name" value="NAD(P)-bd_dom_sf"/>
</dbReference>
<comment type="caution">
    <text evidence="14">The sequence shown here is derived from an EMBL/GenBank/DDBJ whole genome shotgun (WGS) entry which is preliminary data.</text>
</comment>
<name>A0A8S1C6P6_9INSE</name>
<evidence type="ECO:0000256" key="2">
    <source>
        <dbReference type="ARBA" id="ARBA00006484"/>
    </source>
</evidence>
<dbReference type="Pfam" id="PF00106">
    <property type="entry name" value="adh_short"/>
    <property type="match status" value="1"/>
</dbReference>
<sequence>MSLFGNIHLIAKQLHSAMLLIAIYSLFIVLADLVSLQFKLVFSIFQVILRIVFPPKEKSLKNENILITGAGHGIGRELALQLAGLCNQLALWDIDIDKCEETAKAIRAKGGKAECYKCDISDRTTVLETASKVRREVGFIGMIINNAGVVPIHPVLDHNPQEIKRVFEINVISHFWMLEAFLPAMIANNHGHICAIGSMTALVGSSNLVPYSASKFAVRGLMQALEEELQEDARKPKIHLTTVHPFIVNTGQVQRPRLRFPRLLGVLKSEYAAKEIIKAIRRNEHEASVPGWLLPLHNIVRSLPMETFGLLKGFMDSGAEAHEGAWHGDALRPIILRQHSTPVLGINQSPVLRHTHHKNGFHRPQMLHVTRQRQISISDLGLHGLLNGKELTQTAK</sequence>
<evidence type="ECO:0000256" key="9">
    <source>
        <dbReference type="ARBA" id="ARBA00059620"/>
    </source>
</evidence>
<evidence type="ECO:0000256" key="7">
    <source>
        <dbReference type="ARBA" id="ARBA00023098"/>
    </source>
</evidence>
<keyword evidence="7" id="KW-0443">Lipid metabolism</keyword>
<evidence type="ECO:0000256" key="6">
    <source>
        <dbReference type="ARBA" id="ARBA00023002"/>
    </source>
</evidence>
<keyword evidence="15" id="KW-1185">Reference proteome</keyword>
<dbReference type="EMBL" id="CADEPI010000013">
    <property type="protein sequence ID" value="CAB3363831.1"/>
    <property type="molecule type" value="Genomic_DNA"/>
</dbReference>
<dbReference type="PANTHER" id="PTHR24322">
    <property type="entry name" value="PKSB"/>
    <property type="match status" value="1"/>
</dbReference>
<dbReference type="GO" id="GO:0005811">
    <property type="term" value="C:lipid droplet"/>
    <property type="evidence" value="ECO:0007669"/>
    <property type="project" value="TreeGrafter"/>
</dbReference>
<dbReference type="CDD" id="cd05339">
    <property type="entry name" value="17beta-HSDXI-like_SDR_c"/>
    <property type="match status" value="1"/>
</dbReference>
<evidence type="ECO:0000256" key="8">
    <source>
        <dbReference type="ARBA" id="ARBA00023136"/>
    </source>
</evidence>
<evidence type="ECO:0000256" key="11">
    <source>
        <dbReference type="ARBA" id="ARBA00082544"/>
    </source>
</evidence>
<dbReference type="PRINTS" id="PR00080">
    <property type="entry name" value="SDRFAMILY"/>
</dbReference>
<dbReference type="Gene3D" id="3.40.50.720">
    <property type="entry name" value="NAD(P)-binding Rossmann-like Domain"/>
    <property type="match status" value="1"/>
</dbReference>
<evidence type="ECO:0000256" key="12">
    <source>
        <dbReference type="RuleBase" id="RU000363"/>
    </source>
</evidence>
<keyword evidence="3 13" id="KW-0812">Transmembrane</keyword>
<dbReference type="GO" id="GO:0016020">
    <property type="term" value="C:membrane"/>
    <property type="evidence" value="ECO:0007669"/>
    <property type="project" value="UniProtKB-SubCell"/>
</dbReference>
<evidence type="ECO:0000256" key="1">
    <source>
        <dbReference type="ARBA" id="ARBA00004141"/>
    </source>
</evidence>
<keyword evidence="4" id="KW-0521">NADP</keyword>
<comment type="function">
    <text evidence="9">Catalyzes the reduction of all-trans-retinal to all-trans-retinol in the presence of NADPH.</text>
</comment>
<feature type="transmembrane region" description="Helical" evidence="13">
    <location>
        <begin position="12"/>
        <end position="30"/>
    </location>
</feature>
<proteinExistence type="inferred from homology"/>
<evidence type="ECO:0000256" key="5">
    <source>
        <dbReference type="ARBA" id="ARBA00022989"/>
    </source>
</evidence>
<protein>
    <recommendedName>
        <fullName evidence="10">Short-chain dehydrogenase/reductase 3</fullName>
    </recommendedName>
    <alternativeName>
        <fullName evidence="11">Retinal short-chain dehydrogenase/reductase 1</fullName>
    </alternativeName>
</protein>
<evidence type="ECO:0000256" key="4">
    <source>
        <dbReference type="ARBA" id="ARBA00022857"/>
    </source>
</evidence>
<dbReference type="SUPFAM" id="SSF51735">
    <property type="entry name" value="NAD(P)-binding Rossmann-fold domains"/>
    <property type="match status" value="1"/>
</dbReference>
<evidence type="ECO:0000313" key="15">
    <source>
        <dbReference type="Proteomes" id="UP000494165"/>
    </source>
</evidence>
<dbReference type="PANTHER" id="PTHR24322:SF736">
    <property type="entry name" value="RETINOL DEHYDROGENASE 10"/>
    <property type="match status" value="1"/>
</dbReference>
<dbReference type="OrthoDB" id="5840532at2759"/>
<evidence type="ECO:0000256" key="13">
    <source>
        <dbReference type="SAM" id="Phobius"/>
    </source>
</evidence>
<comment type="similarity">
    <text evidence="2 12">Belongs to the short-chain dehydrogenases/reductases (SDR) family.</text>
</comment>
<dbReference type="Proteomes" id="UP000494165">
    <property type="component" value="Unassembled WGS sequence"/>
</dbReference>
<keyword evidence="6" id="KW-0560">Oxidoreductase</keyword>
<dbReference type="FunFam" id="3.40.50.720:FF:000131">
    <property type="entry name" value="Short-chain dehydrogenase/reductase 3"/>
    <property type="match status" value="1"/>
</dbReference>
<dbReference type="AlphaFoldDB" id="A0A8S1C6P6"/>
<reference evidence="14 15" key="1">
    <citation type="submission" date="2020-04" db="EMBL/GenBank/DDBJ databases">
        <authorList>
            <person name="Alioto T."/>
            <person name="Alioto T."/>
            <person name="Gomez Garrido J."/>
        </authorList>
    </citation>
    <scope>NUCLEOTIDE SEQUENCE [LARGE SCALE GENOMIC DNA]</scope>
</reference>
<evidence type="ECO:0000313" key="14">
    <source>
        <dbReference type="EMBL" id="CAB3363831.1"/>
    </source>
</evidence>
<evidence type="ECO:0000256" key="10">
    <source>
        <dbReference type="ARBA" id="ARBA00068717"/>
    </source>
</evidence>
<accession>A0A8S1C6P6</accession>
<dbReference type="GO" id="GO:0052650">
    <property type="term" value="F:all-trans-retinol dehydrogenase (NADP+) activity"/>
    <property type="evidence" value="ECO:0007669"/>
    <property type="project" value="UniProtKB-ARBA"/>
</dbReference>
<evidence type="ECO:0000256" key="3">
    <source>
        <dbReference type="ARBA" id="ARBA00022692"/>
    </source>
</evidence>
<gene>
    <name evidence="14" type="ORF">CLODIP_2_CD09894</name>
</gene>
<comment type="subcellular location">
    <subcellularLocation>
        <location evidence="1">Membrane</location>
        <topology evidence="1">Multi-pass membrane protein</topology>
    </subcellularLocation>
</comment>
<dbReference type="InterPro" id="IPR002347">
    <property type="entry name" value="SDR_fam"/>
</dbReference>